<organism evidence="2 3">
    <name type="scientific">Marinobacterium aestuariivivens</name>
    <dbReference type="NCBI Taxonomy" id="1698799"/>
    <lineage>
        <taxon>Bacteria</taxon>
        <taxon>Pseudomonadati</taxon>
        <taxon>Pseudomonadota</taxon>
        <taxon>Gammaproteobacteria</taxon>
        <taxon>Oceanospirillales</taxon>
        <taxon>Oceanospirillaceae</taxon>
        <taxon>Marinobacterium</taxon>
    </lineage>
</organism>
<dbReference type="Proteomes" id="UP001596422">
    <property type="component" value="Unassembled WGS sequence"/>
</dbReference>
<gene>
    <name evidence="2" type="ORF">ACFQDL_27000</name>
</gene>
<name>A0ABW2A796_9GAMM</name>
<accession>A0ABW2A796</accession>
<proteinExistence type="predicted"/>
<evidence type="ECO:0000256" key="1">
    <source>
        <dbReference type="SAM" id="Phobius"/>
    </source>
</evidence>
<comment type="caution">
    <text evidence="2">The sequence shown here is derived from an EMBL/GenBank/DDBJ whole genome shotgun (WGS) entry which is preliminary data.</text>
</comment>
<dbReference type="RefSeq" id="WP_379911694.1">
    <property type="nucleotide sequence ID" value="NZ_JBHSWE010000001.1"/>
</dbReference>
<dbReference type="EMBL" id="JBHSWE010000001">
    <property type="protein sequence ID" value="MFC6673328.1"/>
    <property type="molecule type" value="Genomic_DNA"/>
</dbReference>
<keyword evidence="3" id="KW-1185">Reference proteome</keyword>
<keyword evidence="1" id="KW-0472">Membrane</keyword>
<feature type="transmembrane region" description="Helical" evidence="1">
    <location>
        <begin position="34"/>
        <end position="55"/>
    </location>
</feature>
<keyword evidence="1" id="KW-0812">Transmembrane</keyword>
<protein>
    <submittedName>
        <fullName evidence="2">Uncharacterized protein</fullName>
    </submittedName>
</protein>
<evidence type="ECO:0000313" key="3">
    <source>
        <dbReference type="Proteomes" id="UP001596422"/>
    </source>
</evidence>
<evidence type="ECO:0000313" key="2">
    <source>
        <dbReference type="EMBL" id="MFC6673328.1"/>
    </source>
</evidence>
<reference evidence="3" key="1">
    <citation type="journal article" date="2019" name="Int. J. Syst. Evol. Microbiol.">
        <title>The Global Catalogue of Microorganisms (GCM) 10K type strain sequencing project: providing services to taxonomists for standard genome sequencing and annotation.</title>
        <authorList>
            <consortium name="The Broad Institute Genomics Platform"/>
            <consortium name="The Broad Institute Genome Sequencing Center for Infectious Disease"/>
            <person name="Wu L."/>
            <person name="Ma J."/>
        </authorList>
    </citation>
    <scope>NUCLEOTIDE SEQUENCE [LARGE SCALE GENOMIC DNA]</scope>
    <source>
        <strain evidence="3">NBRC 111756</strain>
    </source>
</reference>
<keyword evidence="1" id="KW-1133">Transmembrane helix</keyword>
<sequence length="74" mass="7834">MLAGGGAAEALQDLIGLLCQVGRVVADLQLADPLLPAVVALAMSLPIPSSVRVVATSRISAARRMPWRRMRSRL</sequence>